<dbReference type="InterPro" id="IPR036388">
    <property type="entry name" value="WH-like_DNA-bd_sf"/>
</dbReference>
<evidence type="ECO:0000259" key="4">
    <source>
        <dbReference type="PROSITE" id="PS51118"/>
    </source>
</evidence>
<evidence type="ECO:0000313" key="6">
    <source>
        <dbReference type="Proteomes" id="UP000612282"/>
    </source>
</evidence>
<keyword evidence="2" id="KW-0238">DNA-binding</keyword>
<evidence type="ECO:0000256" key="3">
    <source>
        <dbReference type="ARBA" id="ARBA00023163"/>
    </source>
</evidence>
<organism evidence="5 6">
    <name type="scientific">Actinoplanes couchii</name>
    <dbReference type="NCBI Taxonomy" id="403638"/>
    <lineage>
        <taxon>Bacteria</taxon>
        <taxon>Bacillati</taxon>
        <taxon>Actinomycetota</taxon>
        <taxon>Actinomycetes</taxon>
        <taxon>Micromonosporales</taxon>
        <taxon>Micromonosporaceae</taxon>
        <taxon>Actinoplanes</taxon>
    </lineage>
</organism>
<accession>A0ABQ3XH62</accession>
<dbReference type="SUPFAM" id="SSF46785">
    <property type="entry name" value="Winged helix' DNA-binding domain"/>
    <property type="match status" value="1"/>
</dbReference>
<reference evidence="5 6" key="1">
    <citation type="submission" date="2021-01" db="EMBL/GenBank/DDBJ databases">
        <title>Whole genome shotgun sequence of Actinoplanes couchii NBRC 106145.</title>
        <authorList>
            <person name="Komaki H."/>
            <person name="Tamura T."/>
        </authorList>
    </citation>
    <scope>NUCLEOTIDE SEQUENCE [LARGE SCALE GENOMIC DNA]</scope>
    <source>
        <strain evidence="5 6">NBRC 106145</strain>
    </source>
</reference>
<evidence type="ECO:0000256" key="1">
    <source>
        <dbReference type="ARBA" id="ARBA00023015"/>
    </source>
</evidence>
<dbReference type="Pfam" id="PF01638">
    <property type="entry name" value="HxlR"/>
    <property type="match status" value="1"/>
</dbReference>
<dbReference type="InterPro" id="IPR002577">
    <property type="entry name" value="HTH_HxlR"/>
</dbReference>
<dbReference type="PROSITE" id="PS51118">
    <property type="entry name" value="HTH_HXLR"/>
    <property type="match status" value="1"/>
</dbReference>
<dbReference type="PANTHER" id="PTHR33204">
    <property type="entry name" value="TRANSCRIPTIONAL REGULATOR, MARR FAMILY"/>
    <property type="match status" value="1"/>
</dbReference>
<gene>
    <name evidence="5" type="ORF">Aco03nite_062150</name>
</gene>
<dbReference type="RefSeq" id="WP_239145578.1">
    <property type="nucleotide sequence ID" value="NZ_BAAAQE010000099.1"/>
</dbReference>
<evidence type="ECO:0000256" key="2">
    <source>
        <dbReference type="ARBA" id="ARBA00023125"/>
    </source>
</evidence>
<name>A0ABQ3XH62_9ACTN</name>
<dbReference type="Gene3D" id="1.10.10.10">
    <property type="entry name" value="Winged helix-like DNA-binding domain superfamily/Winged helix DNA-binding domain"/>
    <property type="match status" value="1"/>
</dbReference>
<comment type="caution">
    <text evidence="5">The sequence shown here is derived from an EMBL/GenBank/DDBJ whole genome shotgun (WGS) entry which is preliminary data.</text>
</comment>
<feature type="domain" description="HTH hxlR-type" evidence="4">
    <location>
        <begin position="20"/>
        <end position="111"/>
    </location>
</feature>
<dbReference type="EMBL" id="BOMG01000077">
    <property type="protein sequence ID" value="GID57811.1"/>
    <property type="molecule type" value="Genomic_DNA"/>
</dbReference>
<dbReference type="Proteomes" id="UP000612282">
    <property type="component" value="Unassembled WGS sequence"/>
</dbReference>
<keyword evidence="3" id="KW-0804">Transcription</keyword>
<keyword evidence="1" id="KW-0805">Transcription regulation</keyword>
<keyword evidence="6" id="KW-1185">Reference proteome</keyword>
<dbReference type="InterPro" id="IPR036390">
    <property type="entry name" value="WH_DNA-bd_sf"/>
</dbReference>
<proteinExistence type="predicted"/>
<protein>
    <submittedName>
        <fullName evidence="5">Transcriptional regulator</fullName>
    </submittedName>
</protein>
<evidence type="ECO:0000313" key="5">
    <source>
        <dbReference type="EMBL" id="GID57811.1"/>
    </source>
</evidence>
<dbReference type="PANTHER" id="PTHR33204:SF39">
    <property type="entry name" value="TRANSCRIPTIONAL REGULATORY PROTEIN"/>
    <property type="match status" value="1"/>
</dbReference>
<sequence length="125" mass="13346">MAAHIPENRRAEHRQAMAECPGHRVLTMLGNRWVSLILKALGDGPRRHGDLSRAVPGASQKMLTQTLRGLERDGLLRRDEAGYTLTPLGAGLLDTMNVVVGWANVHMAASSSANRPVGTGASSGQ</sequence>